<gene>
    <name evidence="6" type="ORF">Scep_017693</name>
</gene>
<sequence length="374" mass="42838">MALRPPPPIPDRHNRPPAPPRPPPGLHRQPRQRPPHPQVPLPPLPQRPLPPHCPLRLPRIRHLQLRRPPLEVPPPDLQPRIQHQVPPHLRPLRRPFRTLPPPPPHPLLRRLLQLHPRPPRPPPALRLRQHLQHRIRPRPPLPPPLPLPNTLFASSFDDAVRISSERFNCVLPLFWKTKKFLNVGSERRLKNAISLVRDFARTIVKQKKKEFINLTNNNNNADDLLSRLILRNNNGGEDETLGVDMVISFILAGRDTTSAALTWFFWLVSRNPRVEAEILKEIKGIEEEGSRDDGGMMVYEEVRREMGYTEAALCESMRLYPPVPTDTKEAAEDDVLPDGTEVRKGTRVAYHPYTMGRMEGVWGEDWGSTGLRGG</sequence>
<evidence type="ECO:0000313" key="6">
    <source>
        <dbReference type="EMBL" id="KAK9119600.1"/>
    </source>
</evidence>
<protein>
    <recommendedName>
        <fullName evidence="8">Cytochrome P450</fullName>
    </recommendedName>
</protein>
<dbReference type="GO" id="GO:0044550">
    <property type="term" value="P:secondary metabolite biosynthetic process"/>
    <property type="evidence" value="ECO:0007669"/>
    <property type="project" value="UniProtKB-ARBA"/>
</dbReference>
<dbReference type="Gene3D" id="1.10.630.10">
    <property type="entry name" value="Cytochrome P450"/>
    <property type="match status" value="1"/>
</dbReference>
<feature type="region of interest" description="Disordered" evidence="5">
    <location>
        <begin position="1"/>
        <end position="55"/>
    </location>
</feature>
<proteinExistence type="inferred from homology"/>
<dbReference type="GO" id="GO:0004497">
    <property type="term" value="F:monooxygenase activity"/>
    <property type="evidence" value="ECO:0007669"/>
    <property type="project" value="InterPro"/>
</dbReference>
<keyword evidence="3" id="KW-0560">Oxidoreductase</keyword>
<dbReference type="GO" id="GO:0016705">
    <property type="term" value="F:oxidoreductase activity, acting on paired donors, with incorporation or reduction of molecular oxygen"/>
    <property type="evidence" value="ECO:0007669"/>
    <property type="project" value="InterPro"/>
</dbReference>
<evidence type="ECO:0008006" key="8">
    <source>
        <dbReference type="Google" id="ProtNLM"/>
    </source>
</evidence>
<dbReference type="SUPFAM" id="SSF48264">
    <property type="entry name" value="Cytochrome P450"/>
    <property type="match status" value="1"/>
</dbReference>
<comment type="similarity">
    <text evidence="1">Belongs to the cytochrome P450 family.</text>
</comment>
<comment type="caution">
    <text evidence="6">The sequence shown here is derived from an EMBL/GenBank/DDBJ whole genome shotgun (WGS) entry which is preliminary data.</text>
</comment>
<organism evidence="6 7">
    <name type="scientific">Stephania cephalantha</name>
    <dbReference type="NCBI Taxonomy" id="152367"/>
    <lineage>
        <taxon>Eukaryota</taxon>
        <taxon>Viridiplantae</taxon>
        <taxon>Streptophyta</taxon>
        <taxon>Embryophyta</taxon>
        <taxon>Tracheophyta</taxon>
        <taxon>Spermatophyta</taxon>
        <taxon>Magnoliopsida</taxon>
        <taxon>Ranunculales</taxon>
        <taxon>Menispermaceae</taxon>
        <taxon>Menispermoideae</taxon>
        <taxon>Cissampelideae</taxon>
        <taxon>Stephania</taxon>
    </lineage>
</organism>
<dbReference type="Proteomes" id="UP001419268">
    <property type="component" value="Unassembled WGS sequence"/>
</dbReference>
<evidence type="ECO:0000256" key="4">
    <source>
        <dbReference type="ARBA" id="ARBA00023004"/>
    </source>
</evidence>
<dbReference type="AlphaFoldDB" id="A0AAP0IQJ9"/>
<keyword evidence="4" id="KW-0408">Iron</keyword>
<evidence type="ECO:0000256" key="2">
    <source>
        <dbReference type="ARBA" id="ARBA00022723"/>
    </source>
</evidence>
<keyword evidence="2" id="KW-0479">Metal-binding</keyword>
<dbReference type="InterPro" id="IPR001128">
    <property type="entry name" value="Cyt_P450"/>
</dbReference>
<feature type="compositionally biased region" description="Pro residues" evidence="5">
    <location>
        <begin position="16"/>
        <end position="25"/>
    </location>
</feature>
<name>A0AAP0IQJ9_9MAGN</name>
<accession>A0AAP0IQJ9</accession>
<evidence type="ECO:0000256" key="3">
    <source>
        <dbReference type="ARBA" id="ARBA00023002"/>
    </source>
</evidence>
<feature type="compositionally biased region" description="Pro residues" evidence="5">
    <location>
        <begin position="35"/>
        <end position="53"/>
    </location>
</feature>
<dbReference type="InterPro" id="IPR036396">
    <property type="entry name" value="Cyt_P450_sf"/>
</dbReference>
<keyword evidence="7" id="KW-1185">Reference proteome</keyword>
<dbReference type="GO" id="GO:0020037">
    <property type="term" value="F:heme binding"/>
    <property type="evidence" value="ECO:0007669"/>
    <property type="project" value="InterPro"/>
</dbReference>
<dbReference type="GO" id="GO:0005506">
    <property type="term" value="F:iron ion binding"/>
    <property type="evidence" value="ECO:0007669"/>
    <property type="project" value="InterPro"/>
</dbReference>
<evidence type="ECO:0000313" key="7">
    <source>
        <dbReference type="Proteomes" id="UP001419268"/>
    </source>
</evidence>
<evidence type="ECO:0000256" key="5">
    <source>
        <dbReference type="SAM" id="MobiDB-lite"/>
    </source>
</evidence>
<dbReference type="Pfam" id="PF00067">
    <property type="entry name" value="p450"/>
    <property type="match status" value="1"/>
</dbReference>
<evidence type="ECO:0000256" key="1">
    <source>
        <dbReference type="ARBA" id="ARBA00010617"/>
    </source>
</evidence>
<reference evidence="6 7" key="1">
    <citation type="submission" date="2024-01" db="EMBL/GenBank/DDBJ databases">
        <title>Genome assemblies of Stephania.</title>
        <authorList>
            <person name="Yang L."/>
        </authorList>
    </citation>
    <scope>NUCLEOTIDE SEQUENCE [LARGE SCALE GENOMIC DNA]</scope>
    <source>
        <strain evidence="6">JXDWG</strain>
        <tissue evidence="6">Leaf</tissue>
    </source>
</reference>
<dbReference type="EMBL" id="JBBNAG010000007">
    <property type="protein sequence ID" value="KAK9119600.1"/>
    <property type="molecule type" value="Genomic_DNA"/>
</dbReference>
<dbReference type="PANTHER" id="PTHR24296">
    <property type="entry name" value="CYTOCHROME P450"/>
    <property type="match status" value="1"/>
</dbReference>